<feature type="binding site" evidence="5">
    <location>
        <begin position="246"/>
        <end position="252"/>
    </location>
    <ligand>
        <name>S-adenosyl-L-methionine</name>
        <dbReference type="ChEBI" id="CHEBI:59789"/>
    </ligand>
</feature>
<keyword evidence="4 5" id="KW-0694">RNA-binding</keyword>
<protein>
    <submittedName>
        <fullName evidence="7">RsmB/NOP family class I SAM-dependent RNA methyltransferase</fullName>
        <ecNumber evidence="7">2.1.1.-</ecNumber>
    </submittedName>
</protein>
<reference evidence="8" key="1">
    <citation type="journal article" date="2019" name="Int. J. Syst. Evol. Microbiol.">
        <title>The Global Catalogue of Microorganisms (GCM) 10K type strain sequencing project: providing services to taxonomists for standard genome sequencing and annotation.</title>
        <authorList>
            <consortium name="The Broad Institute Genomics Platform"/>
            <consortium name="The Broad Institute Genome Sequencing Center for Infectious Disease"/>
            <person name="Wu L."/>
            <person name="Ma J."/>
        </authorList>
    </citation>
    <scope>NUCLEOTIDE SEQUENCE [LARGE SCALE GENOMIC DNA]</scope>
    <source>
        <strain evidence="8">CCM 7427</strain>
    </source>
</reference>
<accession>A0ABW5QJP5</accession>
<dbReference type="InterPro" id="IPR035926">
    <property type="entry name" value="NusB-like_sf"/>
</dbReference>
<comment type="similarity">
    <text evidence="5">Belongs to the class I-like SAM-binding methyltransferase superfamily. RsmB/NOP family.</text>
</comment>
<dbReference type="InterPro" id="IPR006027">
    <property type="entry name" value="NusB_RsmB_TIM44"/>
</dbReference>
<name>A0ABW5QJP5_9HYPH</name>
<evidence type="ECO:0000259" key="6">
    <source>
        <dbReference type="PROSITE" id="PS51686"/>
    </source>
</evidence>
<feature type="domain" description="SAM-dependent MTase RsmB/NOP-type" evidence="6">
    <location>
        <begin position="144"/>
        <end position="428"/>
    </location>
</feature>
<keyword evidence="3 5" id="KW-0949">S-adenosyl-L-methionine</keyword>
<dbReference type="PANTHER" id="PTHR22807">
    <property type="entry name" value="NOP2 YEAST -RELATED NOL1/NOP2/FMU SUN DOMAIN-CONTAINING"/>
    <property type="match status" value="1"/>
</dbReference>
<feature type="binding site" evidence="5">
    <location>
        <position position="293"/>
    </location>
    <ligand>
        <name>S-adenosyl-L-methionine</name>
        <dbReference type="ChEBI" id="CHEBI:59789"/>
    </ligand>
</feature>
<dbReference type="Pfam" id="PF01029">
    <property type="entry name" value="NusB"/>
    <property type="match status" value="1"/>
</dbReference>
<dbReference type="GO" id="GO:0008168">
    <property type="term" value="F:methyltransferase activity"/>
    <property type="evidence" value="ECO:0007669"/>
    <property type="project" value="UniProtKB-KW"/>
</dbReference>
<evidence type="ECO:0000313" key="7">
    <source>
        <dbReference type="EMBL" id="MFD2647808.1"/>
    </source>
</evidence>
<dbReference type="InterPro" id="IPR001678">
    <property type="entry name" value="MeTrfase_RsmB-F_NOP2_dom"/>
</dbReference>
<dbReference type="PROSITE" id="PS51686">
    <property type="entry name" value="SAM_MT_RSMB_NOP"/>
    <property type="match status" value="1"/>
</dbReference>
<dbReference type="Gene3D" id="1.10.940.10">
    <property type="entry name" value="NusB-like"/>
    <property type="match status" value="1"/>
</dbReference>
<dbReference type="RefSeq" id="WP_386832824.1">
    <property type="nucleotide sequence ID" value="NZ_JBHUNP010000001.1"/>
</dbReference>
<evidence type="ECO:0000256" key="4">
    <source>
        <dbReference type="ARBA" id="ARBA00022884"/>
    </source>
</evidence>
<gene>
    <name evidence="7" type="ORF">ACFSX5_08400</name>
</gene>
<evidence type="ECO:0000256" key="5">
    <source>
        <dbReference type="PROSITE-ProRule" id="PRU01023"/>
    </source>
</evidence>
<keyword evidence="2 5" id="KW-0808">Transferase</keyword>
<dbReference type="GO" id="GO:0032259">
    <property type="term" value="P:methylation"/>
    <property type="evidence" value="ECO:0007669"/>
    <property type="project" value="UniProtKB-KW"/>
</dbReference>
<dbReference type="Proteomes" id="UP001597521">
    <property type="component" value="Unassembled WGS sequence"/>
</dbReference>
<sequence>MASKAEPAGLKLRVIAADRLKAVLGGEHFTPLSAADLADGRDRALANRLITTALRRHGQINHIIAELLDRGLPPRSGSFEAVLRLSLAQLVFLPDLGAHSALFLAVEALKRDNKARHLTGLMNAVLRRAQANSARYGLLPDELLLPPSSAEAWRSAYGDETVADIAEALLAGAPLDLTLREDDPELVEALGARPIMADTVRLDSRDRSVDDLPGYAQGRWWVQDAAAAVPARLLKLQAPGRVLDLCAAPGGKTVQLIKGGHTVTALDTDAARLDRLAGNLRRLGMTAETILADAVTYSPHEPFDGVLLDAPCSATGTFRRHPEVIWHRSERDIPNRVKLQRRMLESAVHCLAPGGTLIYCVCSLEPAEGEEQARWIGTELGDLVADPINPEELPELADAVTAEGTLRILPGIIPGGIDGFFVARYRRR</sequence>
<dbReference type="InterPro" id="IPR023267">
    <property type="entry name" value="RCMT"/>
</dbReference>
<evidence type="ECO:0000256" key="1">
    <source>
        <dbReference type="ARBA" id="ARBA00022603"/>
    </source>
</evidence>
<dbReference type="CDD" id="cd02440">
    <property type="entry name" value="AdoMet_MTases"/>
    <property type="match status" value="1"/>
</dbReference>
<organism evidence="7 8">
    <name type="scientific">Devosia albogilva</name>
    <dbReference type="NCBI Taxonomy" id="429726"/>
    <lineage>
        <taxon>Bacteria</taxon>
        <taxon>Pseudomonadati</taxon>
        <taxon>Pseudomonadota</taxon>
        <taxon>Alphaproteobacteria</taxon>
        <taxon>Hyphomicrobiales</taxon>
        <taxon>Devosiaceae</taxon>
        <taxon>Devosia</taxon>
    </lineage>
</organism>
<evidence type="ECO:0000256" key="3">
    <source>
        <dbReference type="ARBA" id="ARBA00022691"/>
    </source>
</evidence>
<dbReference type="PANTHER" id="PTHR22807:SF61">
    <property type="entry name" value="NOL1_NOP2_SUN FAMILY PROTEIN _ ANTITERMINATION NUSB DOMAIN-CONTAINING PROTEIN"/>
    <property type="match status" value="1"/>
</dbReference>
<keyword evidence="8" id="KW-1185">Reference proteome</keyword>
<dbReference type="InterPro" id="IPR049560">
    <property type="entry name" value="MeTrfase_RsmB-F_NOP2_cat"/>
</dbReference>
<evidence type="ECO:0000256" key="2">
    <source>
        <dbReference type="ARBA" id="ARBA00022679"/>
    </source>
</evidence>
<feature type="binding site" evidence="5">
    <location>
        <position position="267"/>
    </location>
    <ligand>
        <name>S-adenosyl-L-methionine</name>
        <dbReference type="ChEBI" id="CHEBI:59789"/>
    </ligand>
</feature>
<keyword evidence="1 5" id="KW-0489">Methyltransferase</keyword>
<dbReference type="EC" id="2.1.1.-" evidence="7"/>
<dbReference type="SUPFAM" id="SSF48013">
    <property type="entry name" value="NusB-like"/>
    <property type="match status" value="1"/>
</dbReference>
<evidence type="ECO:0000313" key="8">
    <source>
        <dbReference type="Proteomes" id="UP001597521"/>
    </source>
</evidence>
<dbReference type="PRINTS" id="PR02008">
    <property type="entry name" value="RCMTFAMILY"/>
</dbReference>
<dbReference type="InterPro" id="IPR029063">
    <property type="entry name" value="SAM-dependent_MTases_sf"/>
</dbReference>
<feature type="binding site" evidence="5">
    <location>
        <position position="309"/>
    </location>
    <ligand>
        <name>S-adenosyl-L-methionine</name>
        <dbReference type="ChEBI" id="CHEBI:59789"/>
    </ligand>
</feature>
<dbReference type="EMBL" id="JBHUNP010000001">
    <property type="protein sequence ID" value="MFD2647808.1"/>
    <property type="molecule type" value="Genomic_DNA"/>
</dbReference>
<proteinExistence type="inferred from homology"/>
<feature type="active site" description="Nucleophile" evidence="5">
    <location>
        <position position="362"/>
    </location>
</feature>
<comment type="caution">
    <text evidence="7">The sequence shown here is derived from an EMBL/GenBank/DDBJ whole genome shotgun (WGS) entry which is preliminary data.</text>
</comment>
<dbReference type="Gene3D" id="3.40.50.150">
    <property type="entry name" value="Vaccinia Virus protein VP39"/>
    <property type="match status" value="1"/>
</dbReference>
<dbReference type="Pfam" id="PF01189">
    <property type="entry name" value="Methyltr_RsmB-F"/>
    <property type="match status" value="1"/>
</dbReference>
<dbReference type="SUPFAM" id="SSF53335">
    <property type="entry name" value="S-adenosyl-L-methionine-dependent methyltransferases"/>
    <property type="match status" value="1"/>
</dbReference>